<protein>
    <submittedName>
        <fullName evidence="1">Phage head-tail adaptor</fullName>
    </submittedName>
</protein>
<dbReference type="NCBIfam" id="TIGR01563">
    <property type="entry name" value="gp16_SPP1"/>
    <property type="match status" value="1"/>
</dbReference>
<proteinExistence type="predicted"/>
<evidence type="ECO:0000313" key="2">
    <source>
        <dbReference type="Proteomes" id="UP000003860"/>
    </source>
</evidence>
<reference evidence="1" key="2">
    <citation type="submission" date="2011-01" db="EMBL/GenBank/DDBJ databases">
        <title>The Non-contiguous Finished genome of Clostridium papyrosolvens.</title>
        <authorList>
            <person name="Lucas S."/>
            <person name="Copeland A."/>
            <person name="Lapidus A."/>
            <person name="Cheng J.-F."/>
            <person name="Goodwin L."/>
            <person name="Pitluck S."/>
            <person name="Misra M."/>
            <person name="Chertkov O."/>
            <person name="Detter J.C."/>
            <person name="Han C."/>
            <person name="Tapia R."/>
            <person name="Land M."/>
            <person name="Hauser L."/>
            <person name="Kyrpides N."/>
            <person name="Ivanova N."/>
            <person name="Pagani I."/>
            <person name="Mouttaki H."/>
            <person name="He Z."/>
            <person name="Zhou J."/>
            <person name="Hemme C.L."/>
            <person name="Woyke T."/>
        </authorList>
    </citation>
    <scope>NUCLEOTIDE SEQUENCE [LARGE SCALE GENOMIC DNA]</scope>
    <source>
        <strain evidence="1">DSM 2782</strain>
    </source>
</reference>
<dbReference type="InterPro" id="IPR008767">
    <property type="entry name" value="Phage_SPP1_head-tail_adaptor"/>
</dbReference>
<keyword evidence="2" id="KW-1185">Reference proteome</keyword>
<evidence type="ECO:0000313" key="1">
    <source>
        <dbReference type="EMBL" id="EGD46731.1"/>
    </source>
</evidence>
<comment type="caution">
    <text evidence="1">The sequence shown here is derived from an EMBL/GenBank/DDBJ whole genome shotgun (WGS) entry which is preliminary data.</text>
</comment>
<dbReference type="RefSeq" id="WP_004620710.1">
    <property type="nucleotide sequence ID" value="NZ_ACXX02000011.1"/>
</dbReference>
<dbReference type="AlphaFoldDB" id="F1TFJ9"/>
<sequence length="113" mass="12648">MLKLKSISNKESISLDLVCYLLSTTVSDDNIGNQVETPVERLVYCAELPVNSSEFYNAGQSGIKPEHLLVIDLEEYDGETALKYEDKTYSIYRTYPRGGGLLELYCNKKVGVS</sequence>
<dbReference type="OrthoDB" id="2051942at2"/>
<dbReference type="EMBL" id="ACXX02000011">
    <property type="protein sequence ID" value="EGD46731.1"/>
    <property type="molecule type" value="Genomic_DNA"/>
</dbReference>
<gene>
    <name evidence="1" type="ORF">Cpap_1270</name>
</gene>
<reference evidence="1" key="1">
    <citation type="submission" date="2009-07" db="EMBL/GenBank/DDBJ databases">
        <authorList>
            <consortium name="US DOE Joint Genome Institute (JGI-PGF)"/>
            <person name="Lucas S."/>
            <person name="Copeland A."/>
            <person name="Lapidus A."/>
            <person name="Glavina del Rio T."/>
            <person name="Tice H."/>
            <person name="Bruce D."/>
            <person name="Goodwin L."/>
            <person name="Pitluck S."/>
            <person name="Larimer F."/>
            <person name="Land M.L."/>
            <person name="Mouttaki H."/>
            <person name="He Z."/>
            <person name="Zhou J."/>
            <person name="Hemme C.L."/>
        </authorList>
    </citation>
    <scope>NUCLEOTIDE SEQUENCE [LARGE SCALE GENOMIC DNA]</scope>
    <source>
        <strain evidence="1">DSM 2782</strain>
    </source>
</reference>
<organism evidence="1 2">
    <name type="scientific">Ruminiclostridium papyrosolvens DSM 2782</name>
    <dbReference type="NCBI Taxonomy" id="588581"/>
    <lineage>
        <taxon>Bacteria</taxon>
        <taxon>Bacillati</taxon>
        <taxon>Bacillota</taxon>
        <taxon>Clostridia</taxon>
        <taxon>Eubacteriales</taxon>
        <taxon>Oscillospiraceae</taxon>
        <taxon>Ruminiclostridium</taxon>
    </lineage>
</organism>
<dbReference type="STRING" id="588581.Cpap_1270"/>
<dbReference type="eggNOG" id="ENOG50339DU">
    <property type="taxonomic scope" value="Bacteria"/>
</dbReference>
<dbReference type="Proteomes" id="UP000003860">
    <property type="component" value="Unassembled WGS sequence"/>
</dbReference>
<accession>F1TFJ9</accession>
<name>F1TFJ9_9FIRM</name>